<gene>
    <name evidence="2" type="ORF">Vau01_055690</name>
</gene>
<evidence type="ECO:0000313" key="2">
    <source>
        <dbReference type="EMBL" id="GIJ58053.1"/>
    </source>
</evidence>
<sequence>MGLRNLITRHTEDDLELLAVDGADPAVEDPANEDLAKLLNDLRVAHRNAGEPSFRNLAMLTNRQLSASTISRMFKATTPPKWKSLAVVLRALNVPKQDTARWHAQWAKAVNKIKPIVDPDHPPDLQTSAPAPATPCLQCGALVAEADIHTEWHRKLAHAEGLLGALAQNSKRTSQLSTAAGPLAATRHRQG</sequence>
<comment type="caution">
    <text evidence="2">The sequence shown here is derived from an EMBL/GenBank/DDBJ whole genome shotgun (WGS) entry which is preliminary data.</text>
</comment>
<proteinExistence type="predicted"/>
<dbReference type="RefSeq" id="WP_203998160.1">
    <property type="nucleotide sequence ID" value="NZ_BOPG01000033.1"/>
</dbReference>
<feature type="region of interest" description="Disordered" evidence="1">
    <location>
        <begin position="170"/>
        <end position="191"/>
    </location>
</feature>
<dbReference type="Proteomes" id="UP000612585">
    <property type="component" value="Unassembled WGS sequence"/>
</dbReference>
<evidence type="ECO:0000313" key="3">
    <source>
        <dbReference type="Proteomes" id="UP000612585"/>
    </source>
</evidence>
<organism evidence="2 3">
    <name type="scientific">Virgisporangium aurantiacum</name>
    <dbReference type="NCBI Taxonomy" id="175570"/>
    <lineage>
        <taxon>Bacteria</taxon>
        <taxon>Bacillati</taxon>
        <taxon>Actinomycetota</taxon>
        <taxon>Actinomycetes</taxon>
        <taxon>Micromonosporales</taxon>
        <taxon>Micromonosporaceae</taxon>
        <taxon>Virgisporangium</taxon>
    </lineage>
</organism>
<keyword evidence="3" id="KW-1185">Reference proteome</keyword>
<dbReference type="EMBL" id="BOPG01000033">
    <property type="protein sequence ID" value="GIJ58053.1"/>
    <property type="molecule type" value="Genomic_DNA"/>
</dbReference>
<protein>
    <submittedName>
        <fullName evidence="2">Uncharacterized protein</fullName>
    </submittedName>
</protein>
<dbReference type="AlphaFoldDB" id="A0A8J3Z807"/>
<name>A0A8J3Z807_9ACTN</name>
<accession>A0A8J3Z807</accession>
<reference evidence="2" key="1">
    <citation type="submission" date="2021-01" db="EMBL/GenBank/DDBJ databases">
        <title>Whole genome shotgun sequence of Virgisporangium aurantiacum NBRC 16421.</title>
        <authorList>
            <person name="Komaki H."/>
            <person name="Tamura T."/>
        </authorList>
    </citation>
    <scope>NUCLEOTIDE SEQUENCE</scope>
    <source>
        <strain evidence="2">NBRC 16421</strain>
    </source>
</reference>
<evidence type="ECO:0000256" key="1">
    <source>
        <dbReference type="SAM" id="MobiDB-lite"/>
    </source>
</evidence>